<accession>A0A0F9M2P3</accession>
<organism evidence="1">
    <name type="scientific">marine sediment metagenome</name>
    <dbReference type="NCBI Taxonomy" id="412755"/>
    <lineage>
        <taxon>unclassified sequences</taxon>
        <taxon>metagenomes</taxon>
        <taxon>ecological metagenomes</taxon>
    </lineage>
</organism>
<evidence type="ECO:0000313" key="1">
    <source>
        <dbReference type="EMBL" id="KKN01645.1"/>
    </source>
</evidence>
<comment type="caution">
    <text evidence="1">The sequence shown here is derived from an EMBL/GenBank/DDBJ whole genome shotgun (WGS) entry which is preliminary data.</text>
</comment>
<gene>
    <name evidence="1" type="ORF">LCGC14_1125780</name>
</gene>
<proteinExistence type="predicted"/>
<dbReference type="AlphaFoldDB" id="A0A0F9M2P3"/>
<reference evidence="1" key="1">
    <citation type="journal article" date="2015" name="Nature">
        <title>Complex archaea that bridge the gap between prokaryotes and eukaryotes.</title>
        <authorList>
            <person name="Spang A."/>
            <person name="Saw J.H."/>
            <person name="Jorgensen S.L."/>
            <person name="Zaremba-Niedzwiedzka K."/>
            <person name="Martijn J."/>
            <person name="Lind A.E."/>
            <person name="van Eijk R."/>
            <person name="Schleper C."/>
            <person name="Guy L."/>
            <person name="Ettema T.J."/>
        </authorList>
    </citation>
    <scope>NUCLEOTIDE SEQUENCE</scope>
</reference>
<dbReference type="EMBL" id="LAZR01005239">
    <property type="protein sequence ID" value="KKN01645.1"/>
    <property type="molecule type" value="Genomic_DNA"/>
</dbReference>
<protein>
    <submittedName>
        <fullName evidence="1">Uncharacterized protein</fullName>
    </submittedName>
</protein>
<sequence length="64" mass="7281">MRNPLRRKKKEKAERPPPFRDVMVILMLEAVRLEIRAFAEEMGDSRAALRSESDAISARVLGNG</sequence>
<name>A0A0F9M2P3_9ZZZZ</name>